<reference evidence="10" key="1">
    <citation type="submission" date="2011-02" db="EMBL/GenBank/DDBJ databases">
        <title>The Genome Sequence of Capsaspora owczarzaki ATCC 30864.</title>
        <authorList>
            <person name="Russ C."/>
            <person name="Cuomo C."/>
            <person name="Burger G."/>
            <person name="Gray M.W."/>
            <person name="Holland P.W.H."/>
            <person name="King N."/>
            <person name="Lang F.B.F."/>
            <person name="Roger A.J."/>
            <person name="Ruiz-Trillo I."/>
            <person name="Young S.K."/>
            <person name="Zeng Q."/>
            <person name="Gargeya S."/>
            <person name="Alvarado L."/>
            <person name="Berlin A."/>
            <person name="Chapman S.B."/>
            <person name="Chen Z."/>
            <person name="Freedman E."/>
            <person name="Gellesch M."/>
            <person name="Goldberg J."/>
            <person name="Griggs A."/>
            <person name="Gujja S."/>
            <person name="Heilman E."/>
            <person name="Heiman D."/>
            <person name="Howarth C."/>
            <person name="Mehta T."/>
            <person name="Neiman D."/>
            <person name="Pearson M."/>
            <person name="Roberts A."/>
            <person name="Saif S."/>
            <person name="Shea T."/>
            <person name="Shenoy N."/>
            <person name="Sisk P."/>
            <person name="Stolte C."/>
            <person name="Sykes S."/>
            <person name="White J."/>
            <person name="Yandava C."/>
            <person name="Haas B."/>
            <person name="Nusbaum C."/>
            <person name="Birren B."/>
        </authorList>
    </citation>
    <scope>NUCLEOTIDE SEQUENCE</scope>
    <source>
        <strain evidence="10">ATCC 30864</strain>
    </source>
</reference>
<dbReference type="GO" id="GO:0003690">
    <property type="term" value="F:double-stranded DNA binding"/>
    <property type="evidence" value="ECO:0007669"/>
    <property type="project" value="TreeGrafter"/>
</dbReference>
<dbReference type="AlphaFoldDB" id="A0A0D2WK18"/>
<protein>
    <recommendedName>
        <fullName evidence="8">H15 domain-containing protein</fullName>
    </recommendedName>
</protein>
<accession>A0A0D2WK18</accession>
<dbReference type="GO" id="GO:0006334">
    <property type="term" value="P:nucleosome assembly"/>
    <property type="evidence" value="ECO:0007669"/>
    <property type="project" value="InterPro"/>
</dbReference>
<dbReference type="InterPro" id="IPR005818">
    <property type="entry name" value="Histone_H1/H5_H15"/>
</dbReference>
<evidence type="ECO:0000256" key="6">
    <source>
        <dbReference type="RuleBase" id="RU003894"/>
    </source>
</evidence>
<dbReference type="PANTHER" id="PTHR11467:SF36">
    <property type="entry name" value="HISTONE 24-RELATED"/>
    <property type="match status" value="1"/>
</dbReference>
<dbReference type="GO" id="GO:0030527">
    <property type="term" value="F:structural constituent of chromatin"/>
    <property type="evidence" value="ECO:0007669"/>
    <property type="project" value="InterPro"/>
</dbReference>
<dbReference type="GO" id="GO:0000786">
    <property type="term" value="C:nucleosome"/>
    <property type="evidence" value="ECO:0007669"/>
    <property type="project" value="InterPro"/>
</dbReference>
<dbReference type="GO" id="GO:0030261">
    <property type="term" value="P:chromosome condensation"/>
    <property type="evidence" value="ECO:0007669"/>
    <property type="project" value="TreeGrafter"/>
</dbReference>
<keyword evidence="3 6" id="KW-0158">Chromosome</keyword>
<dbReference type="InterPro" id="IPR005819">
    <property type="entry name" value="H1/H5"/>
</dbReference>
<evidence type="ECO:0000256" key="2">
    <source>
        <dbReference type="ARBA" id="ARBA00004286"/>
    </source>
</evidence>
<feature type="domain" description="H15" evidence="8">
    <location>
        <begin position="37"/>
        <end position="80"/>
    </location>
</feature>
<evidence type="ECO:0000256" key="3">
    <source>
        <dbReference type="ARBA" id="ARBA00022454"/>
    </source>
</evidence>
<dbReference type="Gene3D" id="1.10.10.10">
    <property type="entry name" value="Winged helix-like DNA-binding domain superfamily/Winged helix DNA-binding domain"/>
    <property type="match status" value="1"/>
</dbReference>
<keyword evidence="5 6" id="KW-0539">Nucleus</keyword>
<feature type="non-terminal residue" evidence="9">
    <location>
        <position position="80"/>
    </location>
</feature>
<comment type="similarity">
    <text evidence="6">Belongs to the histone H1/H5 family.</text>
</comment>
<dbReference type="SMART" id="SM00526">
    <property type="entry name" value="H15"/>
    <property type="match status" value="1"/>
</dbReference>
<evidence type="ECO:0000259" key="8">
    <source>
        <dbReference type="PROSITE" id="PS51504"/>
    </source>
</evidence>
<dbReference type="Pfam" id="PF00538">
    <property type="entry name" value="Linker_histone"/>
    <property type="match status" value="1"/>
</dbReference>
<evidence type="ECO:0000313" key="10">
    <source>
        <dbReference type="Proteomes" id="UP000008743"/>
    </source>
</evidence>
<evidence type="ECO:0000256" key="5">
    <source>
        <dbReference type="ARBA" id="ARBA00023242"/>
    </source>
</evidence>
<sequence length="80" mass="8298">MSTTAAATKPKATKKAAADKPAKAAGSTAAAAAAGAAHPKYDIMVKEAITKLKDRDGSSRQAIVKHIEAQYQTGEHTTKY</sequence>
<dbReference type="InterPro" id="IPR036390">
    <property type="entry name" value="WH_DNA-bd_sf"/>
</dbReference>
<dbReference type="Proteomes" id="UP000008743">
    <property type="component" value="Unassembled WGS sequence"/>
</dbReference>
<comment type="subcellular location">
    <subcellularLocation>
        <location evidence="2">Chromosome</location>
    </subcellularLocation>
    <subcellularLocation>
        <location evidence="1 6">Nucleus</location>
    </subcellularLocation>
</comment>
<evidence type="ECO:0000256" key="1">
    <source>
        <dbReference type="ARBA" id="ARBA00004123"/>
    </source>
</evidence>
<proteinExistence type="inferred from homology"/>
<dbReference type="PANTHER" id="PTHR11467">
    <property type="entry name" value="HISTONE H1"/>
    <property type="match status" value="1"/>
</dbReference>
<dbReference type="SUPFAM" id="SSF46785">
    <property type="entry name" value="Winged helix' DNA-binding domain"/>
    <property type="match status" value="1"/>
</dbReference>
<feature type="region of interest" description="Disordered" evidence="7">
    <location>
        <begin position="1"/>
        <end position="37"/>
    </location>
</feature>
<dbReference type="OrthoDB" id="6436293at2759"/>
<dbReference type="GO" id="GO:0045910">
    <property type="term" value="P:negative regulation of DNA recombination"/>
    <property type="evidence" value="ECO:0007669"/>
    <property type="project" value="TreeGrafter"/>
</dbReference>
<dbReference type="PhylomeDB" id="A0A0D2WK18"/>
<gene>
    <name evidence="9" type="ORF">CAOG_009408</name>
</gene>
<feature type="compositionally biased region" description="Low complexity" evidence="7">
    <location>
        <begin position="23"/>
        <end position="37"/>
    </location>
</feature>
<keyword evidence="4 6" id="KW-0238">DNA-binding</keyword>
<evidence type="ECO:0000256" key="4">
    <source>
        <dbReference type="ARBA" id="ARBA00023125"/>
    </source>
</evidence>
<name>A0A0D2WK18_CAPO3</name>
<dbReference type="GO" id="GO:0031492">
    <property type="term" value="F:nucleosomal DNA binding"/>
    <property type="evidence" value="ECO:0007669"/>
    <property type="project" value="TreeGrafter"/>
</dbReference>
<dbReference type="EMBL" id="KE346361">
    <property type="protein sequence ID" value="KJE89878.1"/>
    <property type="molecule type" value="Genomic_DNA"/>
</dbReference>
<dbReference type="PRINTS" id="PR00624">
    <property type="entry name" value="HISTONEH5"/>
</dbReference>
<dbReference type="InParanoid" id="A0A0D2WK18"/>
<feature type="compositionally biased region" description="Low complexity" evidence="7">
    <location>
        <begin position="1"/>
        <end position="10"/>
    </location>
</feature>
<organism evidence="9 10">
    <name type="scientific">Capsaspora owczarzaki (strain ATCC 30864)</name>
    <dbReference type="NCBI Taxonomy" id="595528"/>
    <lineage>
        <taxon>Eukaryota</taxon>
        <taxon>Filasterea</taxon>
        <taxon>Capsaspora</taxon>
    </lineage>
</organism>
<evidence type="ECO:0000313" key="9">
    <source>
        <dbReference type="EMBL" id="KJE89878.1"/>
    </source>
</evidence>
<evidence type="ECO:0000256" key="7">
    <source>
        <dbReference type="SAM" id="MobiDB-lite"/>
    </source>
</evidence>
<dbReference type="PROSITE" id="PS51504">
    <property type="entry name" value="H15"/>
    <property type="match status" value="1"/>
</dbReference>
<dbReference type="InterPro" id="IPR036388">
    <property type="entry name" value="WH-like_DNA-bd_sf"/>
</dbReference>
<keyword evidence="10" id="KW-1185">Reference proteome</keyword>
<dbReference type="GO" id="GO:0005634">
    <property type="term" value="C:nucleus"/>
    <property type="evidence" value="ECO:0007669"/>
    <property type="project" value="UniProtKB-SubCell"/>
</dbReference>
<dbReference type="STRING" id="595528.A0A0D2WK18"/>
<dbReference type="CDD" id="cd00073">
    <property type="entry name" value="H15"/>
    <property type="match status" value="1"/>
</dbReference>